<accession>A0A1E4S7D3</accession>
<keyword evidence="4" id="KW-1185">Reference proteome</keyword>
<dbReference type="PROSITE" id="PS00463">
    <property type="entry name" value="ZN2_CY6_FUNGAL_1"/>
    <property type="match status" value="1"/>
</dbReference>
<sequence>MKLRTMPETADKQQSQQHQHGKKRVSKACDCCRKSKTKCDGQRPCSRCLQDGKICTYMTKKKADQMYPASYVDLLETRVSILVQSLNELLQISKRSSAELHNFCSHPDLLNEDGEFDINKVICNLLPKEKLDNLAESSQDYSIDQITHVSGTTSSRDLSGSSSPKSLGAHSSLAKARRNSDNHVHKIPVKSNKHHDNLSSASLQSRLSITTNASNTGNSTATTTPPTSSDSPLSSTSSSLDIFKQPKKVSAAWDSLLYPHHDPLQELDLDSINFSDSNTTLMSPVYSFDDNMDLGSATLDSTLSDVFSKQNVGTQGQNSCNVNANVFLPKGSAVTTITSDLPIRPVGDWQLTEDMF</sequence>
<reference evidence="3 4" key="1">
    <citation type="journal article" date="2016" name="Proc. Natl. Acad. Sci. U.S.A.">
        <title>Comparative genomics of biotechnologically important yeasts.</title>
        <authorList>
            <person name="Riley R."/>
            <person name="Haridas S."/>
            <person name="Wolfe K.H."/>
            <person name="Lopes M.R."/>
            <person name="Hittinger C.T."/>
            <person name="Goeker M."/>
            <person name="Salamov A.A."/>
            <person name="Wisecaver J.H."/>
            <person name="Long T.M."/>
            <person name="Calvey C.H."/>
            <person name="Aerts A.L."/>
            <person name="Barry K.W."/>
            <person name="Choi C."/>
            <person name="Clum A."/>
            <person name="Coughlan A.Y."/>
            <person name="Deshpande S."/>
            <person name="Douglass A.P."/>
            <person name="Hanson S.J."/>
            <person name="Klenk H.-P."/>
            <person name="LaButti K.M."/>
            <person name="Lapidus A."/>
            <person name="Lindquist E.A."/>
            <person name="Lipzen A.M."/>
            <person name="Meier-Kolthoff J.P."/>
            <person name="Ohm R.A."/>
            <person name="Otillar R.P."/>
            <person name="Pangilinan J.L."/>
            <person name="Peng Y."/>
            <person name="Rokas A."/>
            <person name="Rosa C.A."/>
            <person name="Scheuner C."/>
            <person name="Sibirny A.A."/>
            <person name="Slot J.C."/>
            <person name="Stielow J.B."/>
            <person name="Sun H."/>
            <person name="Kurtzman C.P."/>
            <person name="Blackwell M."/>
            <person name="Grigoriev I.V."/>
            <person name="Jeffries T.W."/>
        </authorList>
    </citation>
    <scope>NUCLEOTIDE SEQUENCE [LARGE SCALE GENOMIC DNA]</scope>
    <source>
        <strain evidence="4">ATCC 18201 / CBS 1600 / BCRC 20928 / JCM 3617 / NBRC 0987 / NRRL Y-1542</strain>
    </source>
</reference>
<dbReference type="GO" id="GO:0000981">
    <property type="term" value="F:DNA-binding transcription factor activity, RNA polymerase II-specific"/>
    <property type="evidence" value="ECO:0007669"/>
    <property type="project" value="InterPro"/>
</dbReference>
<dbReference type="RefSeq" id="XP_020072455.1">
    <property type="nucleotide sequence ID" value="XM_020217721.1"/>
</dbReference>
<dbReference type="SUPFAM" id="SSF57701">
    <property type="entry name" value="Zn2/Cys6 DNA-binding domain"/>
    <property type="match status" value="1"/>
</dbReference>
<dbReference type="PROSITE" id="PS50048">
    <property type="entry name" value="ZN2_CY6_FUNGAL_2"/>
    <property type="match status" value="1"/>
</dbReference>
<dbReference type="GO" id="GO:0008270">
    <property type="term" value="F:zinc ion binding"/>
    <property type="evidence" value="ECO:0007669"/>
    <property type="project" value="InterPro"/>
</dbReference>
<dbReference type="Proteomes" id="UP000094389">
    <property type="component" value="Unassembled WGS sequence"/>
</dbReference>
<dbReference type="SMART" id="SM00066">
    <property type="entry name" value="GAL4"/>
    <property type="match status" value="1"/>
</dbReference>
<evidence type="ECO:0000313" key="4">
    <source>
        <dbReference type="Proteomes" id="UP000094389"/>
    </source>
</evidence>
<dbReference type="Gene3D" id="4.10.240.10">
    <property type="entry name" value="Zn(2)-C6 fungal-type DNA-binding domain"/>
    <property type="match status" value="1"/>
</dbReference>
<evidence type="ECO:0000259" key="2">
    <source>
        <dbReference type="PROSITE" id="PS50048"/>
    </source>
</evidence>
<dbReference type="OMA" id="RNSDNHV"/>
<gene>
    <name evidence="3" type="ORF">CYBJADRAFT_47236</name>
</gene>
<dbReference type="PANTHER" id="PTHR47655">
    <property type="entry name" value="QUINIC ACID UTILIZATION ACTIVATOR"/>
    <property type="match status" value="1"/>
</dbReference>
<feature type="region of interest" description="Disordered" evidence="1">
    <location>
        <begin position="211"/>
        <end position="239"/>
    </location>
</feature>
<dbReference type="PANTHER" id="PTHR47655:SF3">
    <property type="entry name" value="ZN(II)2CYS6 TRANSCRIPTION FACTOR (EUROFUNG)"/>
    <property type="match status" value="1"/>
</dbReference>
<feature type="compositionally biased region" description="Low complexity" evidence="1">
    <location>
        <begin position="152"/>
        <end position="173"/>
    </location>
</feature>
<dbReference type="OrthoDB" id="5600212at2759"/>
<evidence type="ECO:0000313" key="3">
    <source>
        <dbReference type="EMBL" id="ODV75416.1"/>
    </source>
</evidence>
<dbReference type="InterPro" id="IPR001138">
    <property type="entry name" value="Zn2Cys6_DnaBD"/>
</dbReference>
<dbReference type="GeneID" id="30992117"/>
<dbReference type="AlphaFoldDB" id="A0A1E4S7D3"/>
<dbReference type="InterPro" id="IPR052783">
    <property type="entry name" value="Metabolic/Drug-Res_Regulator"/>
</dbReference>
<dbReference type="InterPro" id="IPR036864">
    <property type="entry name" value="Zn2-C6_fun-type_DNA-bd_sf"/>
</dbReference>
<evidence type="ECO:0000256" key="1">
    <source>
        <dbReference type="SAM" id="MobiDB-lite"/>
    </source>
</evidence>
<dbReference type="STRING" id="983966.A0A1E4S7D3"/>
<dbReference type="CDD" id="cd00067">
    <property type="entry name" value="GAL4"/>
    <property type="match status" value="1"/>
</dbReference>
<dbReference type="EMBL" id="KV453926">
    <property type="protein sequence ID" value="ODV75416.1"/>
    <property type="molecule type" value="Genomic_DNA"/>
</dbReference>
<organism evidence="3 4">
    <name type="scientific">Cyberlindnera jadinii (strain ATCC 18201 / CBS 1600 / BCRC 20928 / JCM 3617 / NBRC 0987 / NRRL Y-1542)</name>
    <name type="common">Torula yeast</name>
    <name type="synonym">Candida utilis</name>
    <dbReference type="NCBI Taxonomy" id="983966"/>
    <lineage>
        <taxon>Eukaryota</taxon>
        <taxon>Fungi</taxon>
        <taxon>Dikarya</taxon>
        <taxon>Ascomycota</taxon>
        <taxon>Saccharomycotina</taxon>
        <taxon>Saccharomycetes</taxon>
        <taxon>Phaffomycetales</taxon>
        <taxon>Phaffomycetaceae</taxon>
        <taxon>Cyberlindnera</taxon>
    </lineage>
</organism>
<feature type="region of interest" description="Disordered" evidence="1">
    <location>
        <begin position="1"/>
        <end position="21"/>
    </location>
</feature>
<protein>
    <recommendedName>
        <fullName evidence="2">Zn(2)-C6 fungal-type domain-containing protein</fullName>
    </recommendedName>
</protein>
<proteinExistence type="predicted"/>
<name>A0A1E4S7D3_CYBJN</name>
<feature type="domain" description="Zn(2)-C6 fungal-type" evidence="2">
    <location>
        <begin position="28"/>
        <end position="57"/>
    </location>
</feature>
<dbReference type="Pfam" id="PF00172">
    <property type="entry name" value="Zn_clus"/>
    <property type="match status" value="1"/>
</dbReference>
<feature type="region of interest" description="Disordered" evidence="1">
    <location>
        <begin position="152"/>
        <end position="182"/>
    </location>
</feature>